<dbReference type="Pfam" id="PF00379">
    <property type="entry name" value="Chitin_bind_4"/>
    <property type="match status" value="1"/>
</dbReference>
<reference evidence="3" key="1">
    <citation type="submission" date="2022-08" db="UniProtKB">
        <authorList>
            <consortium name="EnsemblMetazoa"/>
        </authorList>
    </citation>
    <scope>IDENTIFICATION</scope>
    <source>
        <strain evidence="3">Dongola</strain>
    </source>
</reference>
<feature type="compositionally biased region" description="Basic and acidic residues" evidence="1">
    <location>
        <begin position="267"/>
        <end position="295"/>
    </location>
</feature>
<accession>A0A182HMK5</accession>
<dbReference type="AlphaFoldDB" id="A0A182HMK5"/>
<dbReference type="GO" id="GO:0031012">
    <property type="term" value="C:extracellular matrix"/>
    <property type="evidence" value="ECO:0007669"/>
    <property type="project" value="TreeGrafter"/>
</dbReference>
<name>A0A182HMK5_ANOAR</name>
<feature type="compositionally biased region" description="Basic residues" evidence="1">
    <location>
        <begin position="151"/>
        <end position="161"/>
    </location>
</feature>
<feature type="region of interest" description="Disordered" evidence="1">
    <location>
        <begin position="790"/>
        <end position="809"/>
    </location>
</feature>
<sequence>MICLCEFLFQLILLIPLAVLAGRSPAAVFEDVYELGRPNASFLATTESWNGMKAYLRKKYRQMQDPLQQASMIAAYTAAHERYQNSEEKQHDRVRIENMGKLASVRTKRLGNLPLAVQNSKMIDIVPREMIKFELSDAVAYSFDYDSPLHASHRSKSRTKREKQEKRMEPIPREILRFELSDAVVSKLKNNANSTTSIRHRRSASPDPRDYFKFELEDAKTPNGYANAKANVTENLRHPFTSSDIYRRGKVFDEAFERPKANVQKNEATKKEKRESIDPMDKDDASDMSSEESRRIKITGKKQKQSANYEDLPIGIQKAIDIAIKANERINGKGGDTILKTAALQSTSKYFFGDKKPKTKNSFITTPKPNINLSYIEQPVVEETPNGQTDIISSNPLETGSGTISDTISLKNTKHSSLQGIPKTWWSFSDLQRPKRLYQKVPLSPLAVSSQYVNTFKPSIEQSKMNELSPGYHRQQDLLSPVTSSNTEPAALSDLDSYRTSVSIIPQEVIIKERPKIQYVIKEIPVSKQMKQQRTKLTMQPSILISYGQDISNPRKESVINRTYDIVYGPTKVEYGHRKPIEEPVHSFQNMKVLVPDYKEESHTQHYFDSNKNNQIFETEQPSSVQLNEFNSSQGNIAALSALIGQQPNAQLKGLNQLLHTPLSMTQNDQQHRPQDSTAPVTFPETSTMTPKPFRPSYRSIQVNHESNIIYDDNYHHALQIDPHLQFDLKKEYTPIQEETTDVSDSEFIGPVVATANYASNFVGSQKPIQFRIAEHQKFNEAEAGHETNTYSHIKGHSSPDSPNDKSTSRHYLEQHHTYHDSRKEHYDVINSEGYAFGYRVRDFHTGNDFGHIQNHDNGVTRGEYHTLLPDGRVQNVRYTADAKGFHADVSYESVHSSSHSS</sequence>
<dbReference type="PANTHER" id="PTHR12236:SF79">
    <property type="entry name" value="CUTICULAR PROTEIN 50CB-RELATED"/>
    <property type="match status" value="1"/>
</dbReference>
<feature type="signal peptide" evidence="2">
    <location>
        <begin position="1"/>
        <end position="21"/>
    </location>
</feature>
<dbReference type="GO" id="GO:0005615">
    <property type="term" value="C:extracellular space"/>
    <property type="evidence" value="ECO:0007669"/>
    <property type="project" value="TreeGrafter"/>
</dbReference>
<dbReference type="GO" id="GO:0042302">
    <property type="term" value="F:structural constituent of cuticle"/>
    <property type="evidence" value="ECO:0007669"/>
    <property type="project" value="UniProtKB-UniRule"/>
</dbReference>
<dbReference type="PROSITE" id="PS51155">
    <property type="entry name" value="CHIT_BIND_RR_2"/>
    <property type="match status" value="1"/>
</dbReference>
<evidence type="ECO:0000313" key="3">
    <source>
        <dbReference type="EnsemblMetazoa" id="AARA002491-PA"/>
    </source>
</evidence>
<feature type="compositionally biased region" description="Polar residues" evidence="1">
    <location>
        <begin position="676"/>
        <end position="690"/>
    </location>
</feature>
<feature type="region of interest" description="Disordered" evidence="1">
    <location>
        <begin position="667"/>
        <end position="696"/>
    </location>
</feature>
<feature type="region of interest" description="Disordered" evidence="1">
    <location>
        <begin position="150"/>
        <end position="170"/>
    </location>
</feature>
<feature type="region of interest" description="Disordered" evidence="1">
    <location>
        <begin position="257"/>
        <end position="304"/>
    </location>
</feature>
<keyword evidence="2" id="KW-0732">Signal</keyword>
<dbReference type="VEuPathDB" id="VectorBase:AARA21_007812"/>
<proteinExistence type="predicted"/>
<dbReference type="EnsemblMetazoa" id="AARA002491-RA">
    <property type="protein sequence ID" value="AARA002491-PA"/>
    <property type="gene ID" value="AARA002491"/>
</dbReference>
<dbReference type="InterPro" id="IPR000618">
    <property type="entry name" value="Insect_cuticle"/>
</dbReference>
<organism evidence="3 4">
    <name type="scientific">Anopheles arabiensis</name>
    <name type="common">Mosquito</name>
    <dbReference type="NCBI Taxonomy" id="7173"/>
    <lineage>
        <taxon>Eukaryota</taxon>
        <taxon>Metazoa</taxon>
        <taxon>Ecdysozoa</taxon>
        <taxon>Arthropoda</taxon>
        <taxon>Hexapoda</taxon>
        <taxon>Insecta</taxon>
        <taxon>Pterygota</taxon>
        <taxon>Neoptera</taxon>
        <taxon>Endopterygota</taxon>
        <taxon>Diptera</taxon>
        <taxon>Nematocera</taxon>
        <taxon>Culicoidea</taxon>
        <taxon>Culicidae</taxon>
        <taxon>Anophelinae</taxon>
        <taxon>Anopheles</taxon>
    </lineage>
</organism>
<keyword evidence="4" id="KW-1185">Reference proteome</keyword>
<protein>
    <submittedName>
        <fullName evidence="3">Uncharacterized protein</fullName>
    </submittedName>
</protein>
<dbReference type="PROSITE" id="PS00233">
    <property type="entry name" value="CHIT_BIND_RR_1"/>
    <property type="match status" value="1"/>
</dbReference>
<dbReference type="InterPro" id="IPR051217">
    <property type="entry name" value="Insect_Cuticle_Struc_Prot"/>
</dbReference>
<evidence type="ECO:0000313" key="4">
    <source>
        <dbReference type="Proteomes" id="UP000075840"/>
    </source>
</evidence>
<dbReference type="EMBL" id="APCN01008731">
    <property type="status" value="NOT_ANNOTATED_CDS"/>
    <property type="molecule type" value="Genomic_DNA"/>
</dbReference>
<dbReference type="VEuPathDB" id="VectorBase:AARA002491"/>
<dbReference type="PANTHER" id="PTHR12236">
    <property type="entry name" value="STRUCTURAL CONTITUENT OF CUTICLE"/>
    <property type="match status" value="1"/>
</dbReference>
<dbReference type="Proteomes" id="UP000075840">
    <property type="component" value="Unassembled WGS sequence"/>
</dbReference>
<dbReference type="InterPro" id="IPR031311">
    <property type="entry name" value="CHIT_BIND_RR_consensus"/>
</dbReference>
<evidence type="ECO:0000256" key="1">
    <source>
        <dbReference type="SAM" id="MobiDB-lite"/>
    </source>
</evidence>
<feature type="chain" id="PRO_5043949278" evidence="2">
    <location>
        <begin position="22"/>
        <end position="902"/>
    </location>
</feature>
<evidence type="ECO:0000256" key="2">
    <source>
        <dbReference type="SAM" id="SignalP"/>
    </source>
</evidence>